<proteinExistence type="inferred from homology"/>
<dbReference type="NCBIfam" id="TIGR01979">
    <property type="entry name" value="sufS"/>
    <property type="match status" value="1"/>
</dbReference>
<dbReference type="Gene3D" id="3.90.1150.10">
    <property type="entry name" value="Aspartate Aminotransferase, domain 1"/>
    <property type="match status" value="1"/>
</dbReference>
<dbReference type="RefSeq" id="WP_204660147.1">
    <property type="nucleotide sequence ID" value="NZ_CP056775.1"/>
</dbReference>
<dbReference type="InterPro" id="IPR015424">
    <property type="entry name" value="PyrdxlP-dep_Trfase"/>
</dbReference>
<organism evidence="10 11">
    <name type="scientific">Dyadobacter sandarakinus</name>
    <dbReference type="NCBI Taxonomy" id="2747268"/>
    <lineage>
        <taxon>Bacteria</taxon>
        <taxon>Pseudomonadati</taxon>
        <taxon>Bacteroidota</taxon>
        <taxon>Cytophagia</taxon>
        <taxon>Cytophagales</taxon>
        <taxon>Spirosomataceae</taxon>
        <taxon>Dyadobacter</taxon>
    </lineage>
</organism>
<evidence type="ECO:0000313" key="11">
    <source>
        <dbReference type="Proteomes" id="UP000612680"/>
    </source>
</evidence>
<dbReference type="EC" id="2.8.1.7" evidence="4"/>
<accession>A0ABX7ICW6</accession>
<dbReference type="InterPro" id="IPR015421">
    <property type="entry name" value="PyrdxlP-dep_Trfase_major"/>
</dbReference>
<sequence>MSTSLNIAAIRHDFPILNEMVNGKQLVYFDNAATTQKPRLVLDAISGYYEHYNANIHRGIHHLAEKATSAFELSRKRLQAFLNAPSPEEVIFTYGTTDGINLVAQTYGRRFLKEGDEVIISTMEHHSNIVPWQMLCEENGCILKVIPINEEGELLMDEYEKLLTERTKLVSVVHVSNTLGTINPVKEIISKAHAAGAKVLLDGAQASSHLGIDVQDLDCDFYALSLHKIYGPTGMGILFGKRELLDAMPPYRGGGEMIKEVTFEKTTYNELPYKFEAGTPNIADVVAAKYALDYVDQLGKPAIAAYENELRKYATEAVQEIGGLRIVGQAKEKVSVLSFVIDGIHHQDIGVLLDQQGIAVRTGHHCTQPLMNRFNITGTTRASFAVYNTIDEIDLFIQGLHKVKRMLG</sequence>
<evidence type="ECO:0000256" key="1">
    <source>
        <dbReference type="ARBA" id="ARBA00001933"/>
    </source>
</evidence>
<evidence type="ECO:0000256" key="4">
    <source>
        <dbReference type="ARBA" id="ARBA00012239"/>
    </source>
</evidence>
<dbReference type="PANTHER" id="PTHR43586:SF8">
    <property type="entry name" value="CYSTEINE DESULFURASE 1, CHLOROPLASTIC"/>
    <property type="match status" value="1"/>
</dbReference>
<dbReference type="Gene3D" id="3.40.640.10">
    <property type="entry name" value="Type I PLP-dependent aspartate aminotransferase-like (Major domain)"/>
    <property type="match status" value="1"/>
</dbReference>
<gene>
    <name evidence="10" type="ORF">HWI92_25095</name>
</gene>
<evidence type="ECO:0000256" key="7">
    <source>
        <dbReference type="ARBA" id="ARBA00022898"/>
    </source>
</evidence>
<reference evidence="10 11" key="1">
    <citation type="submission" date="2020-06" db="EMBL/GenBank/DDBJ databases">
        <title>Dyadobacter sandarakinus sp. nov., isolated from the soil of the Arctic Yellow River Station.</title>
        <authorList>
            <person name="Zhang Y."/>
            <person name="Peng F."/>
        </authorList>
    </citation>
    <scope>NUCLEOTIDE SEQUENCE [LARGE SCALE GENOMIC DNA]</scope>
    <source>
        <strain evidence="10 11">Q3-56</strain>
    </source>
</reference>
<evidence type="ECO:0000256" key="6">
    <source>
        <dbReference type="ARBA" id="ARBA00022679"/>
    </source>
</evidence>
<evidence type="ECO:0000256" key="2">
    <source>
        <dbReference type="ARBA" id="ARBA00002824"/>
    </source>
</evidence>
<dbReference type="PANTHER" id="PTHR43586">
    <property type="entry name" value="CYSTEINE DESULFURASE"/>
    <property type="match status" value="1"/>
</dbReference>
<comment type="catalytic activity">
    <reaction evidence="8">
        <text>(sulfur carrier)-H + L-cysteine = (sulfur carrier)-SH + L-alanine</text>
        <dbReference type="Rhea" id="RHEA:43892"/>
        <dbReference type="Rhea" id="RHEA-COMP:14737"/>
        <dbReference type="Rhea" id="RHEA-COMP:14739"/>
        <dbReference type="ChEBI" id="CHEBI:29917"/>
        <dbReference type="ChEBI" id="CHEBI:35235"/>
        <dbReference type="ChEBI" id="CHEBI:57972"/>
        <dbReference type="ChEBI" id="CHEBI:64428"/>
        <dbReference type="EC" id="2.8.1.7"/>
    </reaction>
</comment>
<dbReference type="InterPro" id="IPR016454">
    <property type="entry name" value="Cysteine_dSase"/>
</dbReference>
<evidence type="ECO:0000313" key="10">
    <source>
        <dbReference type="EMBL" id="QRR03956.1"/>
    </source>
</evidence>
<evidence type="ECO:0000256" key="5">
    <source>
        <dbReference type="ARBA" id="ARBA00021850"/>
    </source>
</evidence>
<dbReference type="InterPro" id="IPR015422">
    <property type="entry name" value="PyrdxlP-dep_Trfase_small"/>
</dbReference>
<comment type="similarity">
    <text evidence="3">Belongs to the class-V pyridoxal-phosphate-dependent aminotransferase family. Csd subfamily.</text>
</comment>
<dbReference type="Pfam" id="PF00266">
    <property type="entry name" value="Aminotran_5"/>
    <property type="match status" value="1"/>
</dbReference>
<dbReference type="EMBL" id="CP056775">
    <property type="protein sequence ID" value="QRR03956.1"/>
    <property type="molecule type" value="Genomic_DNA"/>
</dbReference>
<dbReference type="CDD" id="cd06453">
    <property type="entry name" value="SufS_like"/>
    <property type="match status" value="1"/>
</dbReference>
<keyword evidence="11" id="KW-1185">Reference proteome</keyword>
<name>A0ABX7ICW6_9BACT</name>
<comment type="cofactor">
    <cofactor evidence="1">
        <name>pyridoxal 5'-phosphate</name>
        <dbReference type="ChEBI" id="CHEBI:597326"/>
    </cofactor>
</comment>
<dbReference type="Proteomes" id="UP000612680">
    <property type="component" value="Chromosome"/>
</dbReference>
<dbReference type="PIRSF" id="PIRSF005572">
    <property type="entry name" value="NifS"/>
    <property type="match status" value="1"/>
</dbReference>
<dbReference type="SUPFAM" id="SSF53383">
    <property type="entry name" value="PLP-dependent transferases"/>
    <property type="match status" value="1"/>
</dbReference>
<dbReference type="InterPro" id="IPR010970">
    <property type="entry name" value="Cys_dSase_SufS"/>
</dbReference>
<evidence type="ECO:0000259" key="9">
    <source>
        <dbReference type="Pfam" id="PF00266"/>
    </source>
</evidence>
<evidence type="ECO:0000256" key="8">
    <source>
        <dbReference type="ARBA" id="ARBA00050776"/>
    </source>
</evidence>
<keyword evidence="6" id="KW-0808">Transferase</keyword>
<comment type="function">
    <text evidence="2">Catalyzes the removal of elemental sulfur and selenium atoms from L-cysteine, L-cystine, L-selenocysteine, and L-selenocystine to produce L-alanine.</text>
</comment>
<evidence type="ECO:0000256" key="3">
    <source>
        <dbReference type="ARBA" id="ARBA00010447"/>
    </source>
</evidence>
<feature type="domain" description="Aminotransferase class V" evidence="9">
    <location>
        <begin position="27"/>
        <end position="396"/>
    </location>
</feature>
<keyword evidence="7" id="KW-0663">Pyridoxal phosphate</keyword>
<dbReference type="InterPro" id="IPR000192">
    <property type="entry name" value="Aminotrans_V_dom"/>
</dbReference>
<protein>
    <recommendedName>
        <fullName evidence="5">Probable cysteine desulfurase</fullName>
        <ecNumber evidence="4">2.8.1.7</ecNumber>
    </recommendedName>
</protein>